<dbReference type="Pfam" id="PF13556">
    <property type="entry name" value="HTH_30"/>
    <property type="match status" value="1"/>
</dbReference>
<reference evidence="5 6" key="1">
    <citation type="submission" date="2020-08" db="EMBL/GenBank/DDBJ databases">
        <title>Sequencing the genomes of 1000 actinobacteria strains.</title>
        <authorList>
            <person name="Klenk H.-P."/>
        </authorList>
    </citation>
    <scope>NUCLEOTIDE SEQUENCE [LARGE SCALE GENOMIC DNA]</scope>
    <source>
        <strain evidence="5 6">DSM 44320</strain>
    </source>
</reference>
<dbReference type="PANTHER" id="PTHR33744">
    <property type="entry name" value="CARBOHYDRATE DIACID REGULATOR"/>
    <property type="match status" value="1"/>
</dbReference>
<dbReference type="InterPro" id="IPR041522">
    <property type="entry name" value="CdaR_GGDEF"/>
</dbReference>
<dbReference type="InterPro" id="IPR042070">
    <property type="entry name" value="PucR_C-HTH_sf"/>
</dbReference>
<dbReference type="AlphaFoldDB" id="A0A7W5YNM6"/>
<evidence type="ECO:0000313" key="5">
    <source>
        <dbReference type="EMBL" id="MBB3727642.1"/>
    </source>
</evidence>
<feature type="domain" description="PucR C-terminal helix-turn-helix" evidence="3">
    <location>
        <begin position="471"/>
        <end position="529"/>
    </location>
</feature>
<gene>
    <name evidence="5" type="ORF">FHR33_003502</name>
</gene>
<proteinExistence type="inferred from homology"/>
<sequence length="538" mass="58640">MLPTISDVLSLETVRRGNPRVVAGADRLDSRVRWVHVGEIADIAHLLRGGELVLTTGVALPEDPEKLAAYIGELSAVGAAGLVVELGRRFVRELPRAVVKAAEEHGLPLIVLARETPFVQITESVHARIIDIQLEELRASEQLHEVFTELSVEGASPAEVLAQVSRLSGRPVLLENLAHQVLACESAGRDTGVLLAGWESRSRAVAPQERTSYDASSGWLVTTVGARGQDWGRLILLCDAPPGPREMVLAERAATTLALGRLLERHQESLERQAHGTIITGILTHAYADPDEAAARARAVGVPLTGRKLVSVVLRLVDPVDQALDGQALLGELAEATASVCRDAKLPALVGALDQDRVGVLLPLPPRTQVEPALTALAERLRAMWKPGSTFVLAAGSAVESVRDVRRSFLEAEQVADVAVRQPDGRPYYRLPDLRLRGLLHLLRDDARIQTFAERELGPLLAHDAQRGGDLTRILRIYLDAGRNKAVAAQKAHLSRPAFYDRLRRLERILDTDLDDVESCLSLHVALLALESFRRENR</sequence>
<dbReference type="InterPro" id="IPR051448">
    <property type="entry name" value="CdaR-like_regulators"/>
</dbReference>
<evidence type="ECO:0000259" key="2">
    <source>
        <dbReference type="Pfam" id="PF07905"/>
    </source>
</evidence>
<comment type="caution">
    <text evidence="5">The sequence shown here is derived from an EMBL/GenBank/DDBJ whole genome shotgun (WGS) entry which is preliminary data.</text>
</comment>
<organism evidence="5 6">
    <name type="scientific">Nonomuraea dietziae</name>
    <dbReference type="NCBI Taxonomy" id="65515"/>
    <lineage>
        <taxon>Bacteria</taxon>
        <taxon>Bacillati</taxon>
        <taxon>Actinomycetota</taxon>
        <taxon>Actinomycetes</taxon>
        <taxon>Streptosporangiales</taxon>
        <taxon>Streptosporangiaceae</taxon>
        <taxon>Nonomuraea</taxon>
    </lineage>
</organism>
<dbReference type="Proteomes" id="UP000579945">
    <property type="component" value="Unassembled WGS sequence"/>
</dbReference>
<dbReference type="EMBL" id="JACIBV010000001">
    <property type="protein sequence ID" value="MBB3727642.1"/>
    <property type="molecule type" value="Genomic_DNA"/>
</dbReference>
<protein>
    <submittedName>
        <fullName evidence="5">Purine catabolism regulator</fullName>
    </submittedName>
</protein>
<dbReference type="RefSeq" id="WP_312895571.1">
    <property type="nucleotide sequence ID" value="NZ_JACIBV010000001.1"/>
</dbReference>
<comment type="similarity">
    <text evidence="1">Belongs to the CdaR family.</text>
</comment>
<dbReference type="Pfam" id="PF17853">
    <property type="entry name" value="GGDEF_2"/>
    <property type="match status" value="1"/>
</dbReference>
<dbReference type="Pfam" id="PF07905">
    <property type="entry name" value="PucR"/>
    <property type="match status" value="1"/>
</dbReference>
<dbReference type="Gene3D" id="1.10.10.2840">
    <property type="entry name" value="PucR C-terminal helix-turn-helix domain"/>
    <property type="match status" value="1"/>
</dbReference>
<dbReference type="PANTHER" id="PTHR33744:SF1">
    <property type="entry name" value="DNA-BINDING TRANSCRIPTIONAL ACTIVATOR ADER"/>
    <property type="match status" value="1"/>
</dbReference>
<evidence type="ECO:0000259" key="3">
    <source>
        <dbReference type="Pfam" id="PF13556"/>
    </source>
</evidence>
<feature type="domain" description="Purine catabolism PurC-like" evidence="2">
    <location>
        <begin position="7"/>
        <end position="129"/>
    </location>
</feature>
<accession>A0A7W5YNM6</accession>
<name>A0A7W5YNM6_9ACTN</name>
<feature type="domain" description="CdaR GGDEF-like" evidence="4">
    <location>
        <begin position="289"/>
        <end position="418"/>
    </location>
</feature>
<evidence type="ECO:0000313" key="6">
    <source>
        <dbReference type="Proteomes" id="UP000579945"/>
    </source>
</evidence>
<evidence type="ECO:0000256" key="1">
    <source>
        <dbReference type="ARBA" id="ARBA00006754"/>
    </source>
</evidence>
<dbReference type="InterPro" id="IPR012914">
    <property type="entry name" value="PucR_dom"/>
</dbReference>
<evidence type="ECO:0000259" key="4">
    <source>
        <dbReference type="Pfam" id="PF17853"/>
    </source>
</evidence>
<dbReference type="InterPro" id="IPR025736">
    <property type="entry name" value="PucR_C-HTH_dom"/>
</dbReference>
<keyword evidence="6" id="KW-1185">Reference proteome</keyword>
<dbReference type="GeneID" id="95396016"/>